<reference evidence="2" key="1">
    <citation type="journal article" date="2011" name="PLoS Biol.">
        <title>Gene gain and loss during evolution of obligate parasitism in the white rust pathogen of Arabidopsis thaliana.</title>
        <authorList>
            <person name="Kemen E."/>
            <person name="Gardiner A."/>
            <person name="Schultz-Larsen T."/>
            <person name="Kemen A.C."/>
            <person name="Balmuth A.L."/>
            <person name="Robert-Seilaniantz A."/>
            <person name="Bailey K."/>
            <person name="Holub E."/>
            <person name="Studholme D.J."/>
            <person name="Maclean D."/>
            <person name="Jones J.D."/>
        </authorList>
    </citation>
    <scope>NUCLEOTIDE SEQUENCE</scope>
</reference>
<dbReference type="HOGENOM" id="CLU_867172_0_0_1"/>
<protein>
    <submittedName>
        <fullName evidence="2">AlNc14C6G880 protein</fullName>
    </submittedName>
</protein>
<proteinExistence type="predicted"/>
<sequence>MPPIRHHKRKPDSVWLDTLQDKEVEGESDQDRNDYLLNRLRLGSASSRKYFVTKKPSRNDLGDPGPQAAGRNEDATTNKYDIRTLKMLEKFDCDYCANNPLLRYVLAVIKEKRKVVRKQLPKPNRASTHSLLSHTKANPRYKLEVVPQEAATPLKDVLHLIKMPPEEVPFGFSNVYWLKIVPEAVILAFRHASFFTLSPNGITEFRCSVNFAHSNQMNAQSRKDCIRAVDLTDLMTWINEKLAFDHIASMKSLDRIQLMIFYLSWKHNTLQQKHDRAKNYLSNRLFACDPYAHPLLDVIQDQCWKVVLFSMSVTHSFTMAI</sequence>
<gene>
    <name evidence="2" type="primary">AlNc14C6G880</name>
    <name evidence="2" type="ORF">ALNC14_009810</name>
</gene>
<organism evidence="2">
    <name type="scientific">Albugo laibachii Nc14</name>
    <dbReference type="NCBI Taxonomy" id="890382"/>
    <lineage>
        <taxon>Eukaryota</taxon>
        <taxon>Sar</taxon>
        <taxon>Stramenopiles</taxon>
        <taxon>Oomycota</taxon>
        <taxon>Peronosporomycetes</taxon>
        <taxon>Albuginales</taxon>
        <taxon>Albuginaceae</taxon>
        <taxon>Albugo</taxon>
    </lineage>
</organism>
<evidence type="ECO:0000313" key="2">
    <source>
        <dbReference type="EMBL" id="CCA14838.1"/>
    </source>
</evidence>
<accession>F0W1B1</accession>
<evidence type="ECO:0000256" key="1">
    <source>
        <dbReference type="SAM" id="MobiDB-lite"/>
    </source>
</evidence>
<dbReference type="AlphaFoldDB" id="F0W1B1"/>
<reference evidence="2" key="2">
    <citation type="submission" date="2011-02" db="EMBL/GenBank/DDBJ databases">
        <authorList>
            <person name="MacLean D."/>
        </authorList>
    </citation>
    <scope>NUCLEOTIDE SEQUENCE</scope>
</reference>
<feature type="region of interest" description="Disordered" evidence="1">
    <location>
        <begin position="51"/>
        <end position="75"/>
    </location>
</feature>
<name>F0W1B1_9STRA</name>
<dbReference type="EMBL" id="FR824051">
    <property type="protein sequence ID" value="CCA14838.1"/>
    <property type="molecule type" value="Genomic_DNA"/>
</dbReference>